<evidence type="ECO:0000313" key="3">
    <source>
        <dbReference type="Proteomes" id="UP000007069"/>
    </source>
</evidence>
<reference evidence="2 3" key="1">
    <citation type="journal article" date="2005" name="J. Bacteriol.">
        <title>Insights into genome plasticity and pathogenicity of the plant pathogenic Bacterium Xanthomonas campestris pv. vesicatoria revealed by the complete genome sequence.</title>
        <authorList>
            <person name="Thieme F."/>
            <person name="Koebnik R."/>
            <person name="Bekel T."/>
            <person name="Berger C."/>
            <person name="Boch J."/>
            <person name="Buettner D."/>
            <person name="Caldana C."/>
            <person name="Gaigalat L."/>
            <person name="Goesmann A."/>
            <person name="Kay S."/>
            <person name="Kirchner O."/>
            <person name="Lanz C."/>
            <person name="Linke B."/>
            <person name="McHardy A.C."/>
            <person name="Meyer F."/>
            <person name="Mittenhuber G."/>
            <person name="Nies D.H."/>
            <person name="Niesbach-Kloesgen U."/>
            <person name="Patschkowski T."/>
            <person name="Rueckert C."/>
            <person name="Rupp O."/>
            <person name="Schneicker S."/>
            <person name="Schuster S.C."/>
            <person name="Vorhoelter F.J."/>
            <person name="Weber E."/>
            <person name="Puehler A."/>
            <person name="Bonas U."/>
            <person name="Bartels D."/>
            <person name="Kaiser O."/>
        </authorList>
    </citation>
    <scope>NUCLEOTIDE SEQUENCE [LARGE SCALE GENOMIC DNA]</scope>
    <source>
        <strain evidence="2 3">85-10</strain>
    </source>
</reference>
<evidence type="ECO:0000256" key="1">
    <source>
        <dbReference type="SAM" id="MobiDB-lite"/>
    </source>
</evidence>
<sequence>MPSYRRRLARTALRLQSRSPARGFARHSGREHRRATRQHDLLPNVEAQPTAAASHNTLRRI</sequence>
<feature type="region of interest" description="Disordered" evidence="1">
    <location>
        <begin position="17"/>
        <end position="61"/>
    </location>
</feature>
<dbReference type="EMBL" id="AM039952">
    <property type="protein sequence ID" value="CAJ24684.1"/>
    <property type="molecule type" value="Genomic_DNA"/>
</dbReference>
<organism evidence="3">
    <name type="scientific">Xanthomonas euvesicatoria pv. vesicatoria (strain 85-10)</name>
    <name type="common">Xanthomonas campestris pv. vesicatoria</name>
    <dbReference type="NCBI Taxonomy" id="316273"/>
    <lineage>
        <taxon>Bacteria</taxon>
        <taxon>Pseudomonadati</taxon>
        <taxon>Pseudomonadota</taxon>
        <taxon>Gammaproteobacteria</taxon>
        <taxon>Lysobacterales</taxon>
        <taxon>Lysobacteraceae</taxon>
        <taxon>Xanthomonas</taxon>
    </lineage>
</organism>
<dbReference type="AlphaFoldDB" id="Q3BR92"/>
<protein>
    <submittedName>
        <fullName evidence="2">Uncharacterized protein</fullName>
    </submittedName>
</protein>
<dbReference type="Proteomes" id="UP000007069">
    <property type="component" value="Chromosome"/>
</dbReference>
<dbReference type="HOGENOM" id="CLU_2921670_0_0_6"/>
<feature type="compositionally biased region" description="Polar residues" evidence="1">
    <location>
        <begin position="51"/>
        <end position="61"/>
    </location>
</feature>
<gene>
    <name evidence="2" type="ordered locus">XCV2990</name>
</gene>
<proteinExistence type="predicted"/>
<evidence type="ECO:0000313" key="2">
    <source>
        <dbReference type="EMBL" id="CAJ24684.1"/>
    </source>
</evidence>
<accession>Q3BR92</accession>
<dbReference type="KEGG" id="xcv:XCV2990"/>
<feature type="compositionally biased region" description="Basic residues" evidence="1">
    <location>
        <begin position="24"/>
        <end position="36"/>
    </location>
</feature>
<name>Q3BR92_XANE5</name>